<dbReference type="GO" id="GO:0030515">
    <property type="term" value="F:snoRNA binding"/>
    <property type="evidence" value="ECO:0007669"/>
    <property type="project" value="TreeGrafter"/>
</dbReference>
<comment type="subcellular location">
    <subcellularLocation>
        <location evidence="2">Nucleus</location>
        <location evidence="2">Nucleolus</location>
    </subcellularLocation>
</comment>
<dbReference type="GO" id="GO:0045943">
    <property type="term" value="P:positive regulation of transcription by RNA polymerase I"/>
    <property type="evidence" value="ECO:0007669"/>
    <property type="project" value="TreeGrafter"/>
</dbReference>
<dbReference type="InterPro" id="IPR040191">
    <property type="entry name" value="UTP10"/>
</dbReference>
<dbReference type="GO" id="GO:0030686">
    <property type="term" value="C:90S preribosome"/>
    <property type="evidence" value="ECO:0007669"/>
    <property type="project" value="TreeGrafter"/>
</dbReference>
<keyword evidence="2" id="KW-0698">rRNA processing</keyword>
<keyword evidence="2" id="KW-0687">Ribonucleoprotein</keyword>
<evidence type="ECO:0000256" key="1">
    <source>
        <dbReference type="PROSITE-ProRule" id="PRU00103"/>
    </source>
</evidence>
<feature type="repeat" description="HEAT" evidence="1">
    <location>
        <begin position="2772"/>
        <end position="2810"/>
    </location>
</feature>
<dbReference type="GO" id="GO:0032040">
    <property type="term" value="C:small-subunit processome"/>
    <property type="evidence" value="ECO:0007669"/>
    <property type="project" value="TreeGrafter"/>
</dbReference>
<dbReference type="GO" id="GO:0000462">
    <property type="term" value="P:maturation of SSU-rRNA from tricistronic rRNA transcript (SSU-rRNA, 5.8S rRNA, LSU-rRNA)"/>
    <property type="evidence" value="ECO:0007669"/>
    <property type="project" value="TreeGrafter"/>
</dbReference>
<evidence type="ECO:0000256" key="2">
    <source>
        <dbReference type="RuleBase" id="RU367065"/>
    </source>
</evidence>
<dbReference type="InterPro" id="IPR021133">
    <property type="entry name" value="HEAT_type_2"/>
</dbReference>
<protein>
    <recommendedName>
        <fullName evidence="2">HEAT repeat-containing protein 1</fullName>
    </recommendedName>
</protein>
<keyword evidence="2" id="KW-0539">Nucleus</keyword>
<sequence length="2810" mass="328110">MLTELQKQINSQLRSNELSYLAHKSSKLRAGNKRRISFLFDNNDLFYNKSGVTHKTSIPLYEDISQLRYLGEQGLIELESLNPEISKEDFSSLFQSNELVSIQFLNQNEVEELLEKIRKFIDYLVPYFLIDSAKICIEYLIQVYDIHVLLGEYLFYSFLPYHDMGEFSILVQILEVKEESEIIGLVESIKKTKMIISSRNQLAVHLIRNQALFNNLVGFWEKRIKSFSSTKNAVLINLITWLSIEIIDELTKVKEYANNTENCLKNIISTIVFNVCIKNSRYEELRCAGYCIIYRLSTPLIRLSREIQERIIYELFNSLIINQGLGISDYLPEVLFIMNHLISQFKSLIYVKSLGYEVSKFILENKNLFVTAIKQLLSWDRDILQIFNLIIISVFDLGLVSDPNNYSEICVNFIQDLLLDINNHDLPLSLEENYGKLIKLITLALFDIKNQEGSINKMVHYLYNNYPTEFMSALSFSLRVLTGSERARIESFISKIVQNGNIMDDNSTQDNESFNESTRMFISLLNSNESEIVNSCINLVRNTILKSEKDFHNVNNFEKRIFDISIKHYFNFKDKSVDLFERYVFELLSIKGILRMAKHLDEESKSKKQEEVWRISFILKNILLYIKSKITSVTGLDHFLSIEIKFSFKAKNSIDSIMTNILFMLFGNEFKNNLLIVFRGVFDLFELIKESDGMIDNKEGIKSFISENNNIYIPLFALISKLSILSDNSKLGDFVDKLVNVMYKKEEVKFYCENFLRNTQINYLELLLFIHSIESCSDMKNHQKNSTIEDTNVYSEIISNNNIEISSENNVNFLEIMEYLYYKLYSGIHKNYMDLYRKNGLKNLDPIKVTNGTLILSLLRDLLSKGQLLKLKDYHRVTDQRLLNIVLLDTIEYIDTKNGKNLNIPSFNLIKECFKPKYDILKIKSLILGLSINSLNLISYITEYKSENSFLQCSFNTRKKNKLSLFYENNCYSETLISHSYSFLEILISKLPINVKSNVTELRHFNEIISKLLVYSVLPGLCTINKFTNSIRMASIRLCKSIKEKLLELENSDYFSSEMEFKSIVLFDQDKENCGIFRSCYLEEKFPSLSQIFELFNSIIEDHSKFIINSTVNFLKDKSVEIYKEGNNSDSSQLELISKLNILVFMEQFSTEENALNIENVTNYISKTLLYYNNSLRYHKFLLKFIKSLRNKLEINYCSKNQIILLLLFIKQGIDSLKNIYMNDVRKKIVHKYINELISLKGDNNSNSYLLEVAKTDNDIKNSLEEVMLSIMDKDILINLEEDELVSFISYIIIFVSEYAPNRINDVSLVSITNTSLHLLDSLVILLFKHINEYNSIFNEIKGENVLEYGKIILLQQNILSWLYSQIRDLNVFGSNKNTEINIKSIKEVFKYIERNIEYSSYLLKKEDSNHLDVIIRLIVYSIGILEYEFKNRTNLKYNEIDFLLDYLKNKVVGVDEKDNPIRTLLLNPMIMASITSLFTSIRFGLDKNNNWKEDEDYYKSYYNLYKSLFTIYDGFLRYFGKDISEKNYNIRITLYSLSLFVEHNLNKCVYFDNKSITRMKNILFNILISNQVNEIINESLKLNKIEDMISFMVKLHNEIIYNHNGERSFGKNNCLFIIIKSLMNKLVSEKRKERLEISDSSPLKIMKNDFDVEIKEKMDILMDYILSNKLFDSRIDLYCNLLDAILDKIDTLIDYNIIKDRSKNVNDSLYIDNFSSENDMLLISISIVHFLNKTLFNMEINVDKCLNLVELVDKLILIKTVMNKKLLKEIRHKPDYQNNIDDKLELMETSESGFNDNKKRLMKTKTKLRLKSKIDKLENELLFKVNDWLQFGLEGSFEIDYNIIQEEIDLLIKRIIENDTIKKFMILNWDISKETSFGDKLSLISKKFKNIMLDNKLEYLGLVLNDILNKNLRLELNKNCGEDVNNSMIYNIIIYLLENNVEYKEEITTKSSVRIWIKKWYIIEMILRIIQNQDIKIKKRLIITIFSNVIKLYKYYDNKKDNYYGIMFKIPVIQKFLSIRLLNELGCNEVSIAVLKDIDKIVIDILKTVDYLNIGSNIKLDKKIISILISIINNINENNTNKIEEEGSNNETDIITILTIPYISLMNNILNSKIGTFVMNIGDLRKQLVRMIFLNERLICHLNVSRLTKLIKDEKIKDQISVSLMNNNYNYENHDDDLMNNLSKKSDKINSNIKYRLYIKEVNKYKDSENPTIQNKIENNLIKLILIYCNISYSNSTSDTKINDNFIVDYSDMIKDITSNIFELALPSFIDDNENNDNNSSVKLVKLNYSRLCLLILMISYTLNFSQENSNILNNKSLIEKLTQLYLLLINFLIINFLKLYSGKDKYIKNKALNNYEETETLLNDTRDKNLKDKRKKRDKNSCNNNNNELNGGKLSCEAKLLEFVSSLLGNNILTSHCMVNKNWIGINSNEVDNSDISDSKYDTKLSDGNNKCFIQIWELESSIMTLLSVFTIKLNSKKLRELVLLIKKLIHRNGDSFISKINDIILNKSKNSDINEIDGNNKNNKLNEKILIKEMYNKLQIDSNIDLVKDIYSCRVWMLILLTIIDVTGDYGVHCIIEDVILDIKSVNDLTQMNALTCIQNNALIQYSNVELSSKKSASYQQIANLNHNINDFGWYWYHLGIYNLMLIRLIYKSLCYQKDDNRDVPSCMENHLINPVITNLDMFALFDYTTYSSKLGSGKQWSIIINDIWINTVNCYSNNDLILANILKSLVNKIRNGNKQVKIFSTEILLLLWKNETCSLSILSHISEILPLIKELLSDSSEEINRIAKSIIKEIQERTGEDVSKQL</sequence>
<dbReference type="Proteomes" id="UP001311799">
    <property type="component" value="Unassembled WGS sequence"/>
</dbReference>
<dbReference type="PANTHER" id="PTHR13457:SF1">
    <property type="entry name" value="HEAT REPEAT-CONTAINING PROTEIN 1"/>
    <property type="match status" value="1"/>
</dbReference>
<dbReference type="PROSITE" id="PS50077">
    <property type="entry name" value="HEAT_REPEAT"/>
    <property type="match status" value="1"/>
</dbReference>
<dbReference type="PANTHER" id="PTHR13457">
    <property type="entry name" value="BAP28"/>
    <property type="match status" value="1"/>
</dbReference>
<comment type="function">
    <text evidence="2">Involved in nucleolar processing of pre-18S ribosomal RNA.</text>
</comment>
<keyword evidence="4" id="KW-1185">Reference proteome</keyword>
<organism evidence="3 4">
    <name type="scientific">Cryptosporidium xiaoi</name>
    <dbReference type="NCBI Taxonomy" id="659607"/>
    <lineage>
        <taxon>Eukaryota</taxon>
        <taxon>Sar</taxon>
        <taxon>Alveolata</taxon>
        <taxon>Apicomplexa</taxon>
        <taxon>Conoidasida</taxon>
        <taxon>Coccidia</taxon>
        <taxon>Eucoccidiorida</taxon>
        <taxon>Eimeriorina</taxon>
        <taxon>Cryptosporidiidae</taxon>
        <taxon>Cryptosporidium</taxon>
    </lineage>
</organism>
<accession>A0AAV9XVX0</accession>
<dbReference type="GO" id="GO:0034455">
    <property type="term" value="C:t-UTP complex"/>
    <property type="evidence" value="ECO:0007669"/>
    <property type="project" value="TreeGrafter"/>
</dbReference>
<comment type="caution">
    <text evidence="3">The sequence shown here is derived from an EMBL/GenBank/DDBJ whole genome shotgun (WGS) entry which is preliminary data.</text>
</comment>
<dbReference type="EMBL" id="JAWDEY010000031">
    <property type="protein sequence ID" value="KAK6588643.1"/>
    <property type="molecule type" value="Genomic_DNA"/>
</dbReference>
<reference evidence="3 4" key="1">
    <citation type="submission" date="2023-10" db="EMBL/GenBank/DDBJ databases">
        <title>Comparative genomics analysis reveals potential genetic determinants of host preference in Cryptosporidium xiaoi.</title>
        <authorList>
            <person name="Xiao L."/>
            <person name="Li J."/>
        </authorList>
    </citation>
    <scope>NUCLEOTIDE SEQUENCE [LARGE SCALE GENOMIC DNA]</scope>
    <source>
        <strain evidence="3 4">52996</strain>
    </source>
</reference>
<evidence type="ECO:0000313" key="4">
    <source>
        <dbReference type="Proteomes" id="UP001311799"/>
    </source>
</evidence>
<proteinExistence type="inferred from homology"/>
<comment type="similarity">
    <text evidence="2">Belongs to the HEATR1/UTP10 family.</text>
</comment>
<evidence type="ECO:0000313" key="3">
    <source>
        <dbReference type="EMBL" id="KAK6588643.1"/>
    </source>
</evidence>
<name>A0AAV9XVX0_9CRYT</name>
<keyword evidence="2" id="KW-0690">Ribosome biogenesis</keyword>
<gene>
    <name evidence="3" type="ORF">RS030_3469</name>
</gene>